<dbReference type="Gene3D" id="3.40.50.10330">
    <property type="entry name" value="Probable inorganic polyphosphate/atp-NAD kinase, domain 1"/>
    <property type="match status" value="1"/>
</dbReference>
<dbReference type="Pfam" id="PF01513">
    <property type="entry name" value="NAD_kinase"/>
    <property type="match status" value="1"/>
</dbReference>
<dbReference type="GO" id="GO:0003951">
    <property type="term" value="F:NAD+ kinase activity"/>
    <property type="evidence" value="ECO:0007669"/>
    <property type="project" value="UniProtKB-EC"/>
</dbReference>
<dbReference type="InterPro" id="IPR002504">
    <property type="entry name" value="NADK"/>
</dbReference>
<dbReference type="Proteomes" id="UP001196413">
    <property type="component" value="Unassembled WGS sequence"/>
</dbReference>
<dbReference type="GO" id="GO:0019674">
    <property type="term" value="P:NAD+ metabolic process"/>
    <property type="evidence" value="ECO:0007669"/>
    <property type="project" value="TreeGrafter"/>
</dbReference>
<dbReference type="PANTHER" id="PTHR13158">
    <property type="match status" value="1"/>
</dbReference>
<dbReference type="InterPro" id="IPR016064">
    <property type="entry name" value="NAD/diacylglycerol_kinase_sf"/>
</dbReference>
<dbReference type="EMBL" id="JAHQIW010000415">
    <property type="protein sequence ID" value="KAJ1347994.1"/>
    <property type="molecule type" value="Genomic_DNA"/>
</dbReference>
<dbReference type="EC" id="2.7.1.23" evidence="2"/>
<comment type="similarity">
    <text evidence="1">Belongs to the NAD kinase family.</text>
</comment>
<dbReference type="GO" id="GO:0006741">
    <property type="term" value="P:NADP+ biosynthetic process"/>
    <property type="evidence" value="ECO:0007669"/>
    <property type="project" value="InterPro"/>
</dbReference>
<gene>
    <name evidence="3" type="ORF">KIN20_003200</name>
</gene>
<evidence type="ECO:0000313" key="3">
    <source>
        <dbReference type="EMBL" id="KAJ1347994.1"/>
    </source>
</evidence>
<name>A0AAD5QFW3_PARTN</name>
<keyword evidence="4" id="KW-1185">Reference proteome</keyword>
<dbReference type="PANTHER" id="PTHR13158:SF4">
    <property type="entry name" value="NAD(+) KINASE"/>
    <property type="match status" value="1"/>
</dbReference>
<evidence type="ECO:0000256" key="1">
    <source>
        <dbReference type="ARBA" id="ARBA00010995"/>
    </source>
</evidence>
<comment type="caution">
    <text evidence="3">The sequence shown here is derived from an EMBL/GenBank/DDBJ whole genome shotgun (WGS) entry which is preliminary data.</text>
</comment>
<sequence>MQDMTAIVKVQPAIITLPESEVPSVSKPSQHFRTAVVLQKLTRLDWEKQKHPHKSAEQLIEYLRSKGHEVDSMIENDRKQKAAVAEILSRLRNANIMTQLVDRQSLNEAIAWADLVVSAGGDGTFLTAAAAVADRTPVIGINTDPVGSEGYLCIGGKNPPHDLFQRLVEGKFQFPRTRFRLMISL</sequence>
<accession>A0AAD5QFW3</accession>
<evidence type="ECO:0000256" key="2">
    <source>
        <dbReference type="ARBA" id="ARBA00012120"/>
    </source>
</evidence>
<organism evidence="3 4">
    <name type="scientific">Parelaphostrongylus tenuis</name>
    <name type="common">Meningeal worm</name>
    <dbReference type="NCBI Taxonomy" id="148309"/>
    <lineage>
        <taxon>Eukaryota</taxon>
        <taxon>Metazoa</taxon>
        <taxon>Ecdysozoa</taxon>
        <taxon>Nematoda</taxon>
        <taxon>Chromadorea</taxon>
        <taxon>Rhabditida</taxon>
        <taxon>Rhabditina</taxon>
        <taxon>Rhabditomorpha</taxon>
        <taxon>Strongyloidea</taxon>
        <taxon>Metastrongylidae</taxon>
        <taxon>Parelaphostrongylus</taxon>
    </lineage>
</organism>
<dbReference type="SUPFAM" id="SSF111331">
    <property type="entry name" value="NAD kinase/diacylglycerol kinase-like"/>
    <property type="match status" value="1"/>
</dbReference>
<dbReference type="AlphaFoldDB" id="A0AAD5QFW3"/>
<dbReference type="InterPro" id="IPR017438">
    <property type="entry name" value="ATP-NAD_kinase_N"/>
</dbReference>
<protein>
    <recommendedName>
        <fullName evidence="2">NAD(+) kinase</fullName>
        <ecNumber evidence="2">2.7.1.23</ecNumber>
    </recommendedName>
</protein>
<proteinExistence type="inferred from homology"/>
<reference evidence="3" key="1">
    <citation type="submission" date="2021-06" db="EMBL/GenBank/DDBJ databases">
        <title>Parelaphostrongylus tenuis whole genome reference sequence.</title>
        <authorList>
            <person name="Garwood T.J."/>
            <person name="Larsen P.A."/>
            <person name="Fountain-Jones N.M."/>
            <person name="Garbe J.R."/>
            <person name="Macchietto M.G."/>
            <person name="Kania S.A."/>
            <person name="Gerhold R.W."/>
            <person name="Richards J.E."/>
            <person name="Wolf T.M."/>
        </authorList>
    </citation>
    <scope>NUCLEOTIDE SEQUENCE</scope>
    <source>
        <strain evidence="3">MNPRO001-30</strain>
        <tissue evidence="3">Meninges</tissue>
    </source>
</reference>
<evidence type="ECO:0000313" key="4">
    <source>
        <dbReference type="Proteomes" id="UP001196413"/>
    </source>
</evidence>
<dbReference type="GO" id="GO:0005739">
    <property type="term" value="C:mitochondrion"/>
    <property type="evidence" value="ECO:0007669"/>
    <property type="project" value="TreeGrafter"/>
</dbReference>